<dbReference type="SUPFAM" id="SSF89550">
    <property type="entry name" value="PHP domain-like"/>
    <property type="match status" value="1"/>
</dbReference>
<keyword evidence="6" id="KW-0548">Nucleotidyltransferase</keyword>
<name>A0A2Z6GCK6_9PROT</name>
<evidence type="ECO:0000256" key="2">
    <source>
        <dbReference type="ARBA" id="ARBA00012417"/>
    </source>
</evidence>
<keyword evidence="4" id="KW-0963">Cytoplasm</keyword>
<dbReference type="EMBL" id="AP018738">
    <property type="protein sequence ID" value="BBE51351.1"/>
    <property type="molecule type" value="Genomic_DNA"/>
</dbReference>
<dbReference type="GO" id="GO:0006260">
    <property type="term" value="P:DNA replication"/>
    <property type="evidence" value="ECO:0007669"/>
    <property type="project" value="UniProtKB-KW"/>
</dbReference>
<keyword evidence="8" id="KW-0239">DNA-directed DNA polymerase</keyword>
<dbReference type="NCBIfam" id="TIGR00594">
    <property type="entry name" value="polc"/>
    <property type="match status" value="1"/>
</dbReference>
<dbReference type="Gene3D" id="1.10.10.1600">
    <property type="entry name" value="Bacterial DNA polymerase III alpha subunit, thumb domain"/>
    <property type="match status" value="1"/>
</dbReference>
<dbReference type="GO" id="GO:0003887">
    <property type="term" value="F:DNA-directed DNA polymerase activity"/>
    <property type="evidence" value="ECO:0007669"/>
    <property type="project" value="UniProtKB-KW"/>
</dbReference>
<dbReference type="Pfam" id="PF01336">
    <property type="entry name" value="tRNA_anti-codon"/>
    <property type="match status" value="1"/>
</dbReference>
<dbReference type="Gene3D" id="1.10.150.870">
    <property type="match status" value="1"/>
</dbReference>
<dbReference type="InterPro" id="IPR012340">
    <property type="entry name" value="NA-bd_OB-fold"/>
</dbReference>
<dbReference type="Proteomes" id="UP000033070">
    <property type="component" value="Chromosome"/>
</dbReference>
<dbReference type="SMART" id="SM00481">
    <property type="entry name" value="POLIIIAc"/>
    <property type="match status" value="1"/>
</dbReference>
<dbReference type="CDD" id="cd04485">
    <property type="entry name" value="DnaE_OBF"/>
    <property type="match status" value="1"/>
</dbReference>
<dbReference type="Pfam" id="PF02811">
    <property type="entry name" value="PHP"/>
    <property type="match status" value="1"/>
</dbReference>
<dbReference type="PANTHER" id="PTHR32294:SF0">
    <property type="entry name" value="DNA POLYMERASE III SUBUNIT ALPHA"/>
    <property type="match status" value="1"/>
</dbReference>
<evidence type="ECO:0000256" key="8">
    <source>
        <dbReference type="ARBA" id="ARBA00022932"/>
    </source>
</evidence>
<accession>A0A2Z6GCK6</accession>
<dbReference type="RefSeq" id="WP_062626028.1">
    <property type="nucleotide sequence ID" value="NZ_AP018738.1"/>
</dbReference>
<gene>
    <name evidence="11" type="ORF">OYT1_ch1820</name>
</gene>
<dbReference type="EC" id="2.7.7.7" evidence="2"/>
<evidence type="ECO:0000256" key="5">
    <source>
        <dbReference type="ARBA" id="ARBA00022679"/>
    </source>
</evidence>
<dbReference type="KEGG" id="fam:OYT1_ch1820"/>
<evidence type="ECO:0000256" key="7">
    <source>
        <dbReference type="ARBA" id="ARBA00022705"/>
    </source>
</evidence>
<evidence type="ECO:0000313" key="11">
    <source>
        <dbReference type="EMBL" id="BBE51351.1"/>
    </source>
</evidence>
<evidence type="ECO:0000256" key="6">
    <source>
        <dbReference type="ARBA" id="ARBA00022695"/>
    </source>
</evidence>
<evidence type="ECO:0000259" key="10">
    <source>
        <dbReference type="SMART" id="SM00481"/>
    </source>
</evidence>
<organism evidence="11 12">
    <name type="scientific">Ferriphaselus amnicola</name>
    <dbReference type="NCBI Taxonomy" id="1188319"/>
    <lineage>
        <taxon>Bacteria</taxon>
        <taxon>Pseudomonadati</taxon>
        <taxon>Pseudomonadota</taxon>
        <taxon>Betaproteobacteria</taxon>
        <taxon>Nitrosomonadales</taxon>
        <taxon>Gallionellaceae</taxon>
        <taxon>Ferriphaselus</taxon>
    </lineage>
</organism>
<dbReference type="Gene3D" id="3.20.20.140">
    <property type="entry name" value="Metal-dependent hydrolases"/>
    <property type="match status" value="1"/>
</dbReference>
<sequence>MSKPAFVHLRLHSEYSIIDGIVRLDVEEKKKDADGNSYKVHTCPPVAAARADGMPALALTDVSNVFGMVKFYQAARGAGVKPILGADVFITNDADRSKPHRLLLLCQSNAGYLRLCRLLTRAFLENQHLGRAELRREFFQEEGTEGLIALSGAHLGDVGTASLNGNRQAARQYAEAWAGLFPQRYYLEVQRAGFSREEEHIRAATQLAGELDLPLVATHPVQFMEQDEFKAHEARVCIAEGYVLNDKRRAKAFTEQQYFKTQAQMAELFRDLPEALENSVEIAKRCNLTLKLGKPQLPAFPTPNGESLDQFLYDESERGLMQRMAQLYPDEAQRAAKLPEYMERLKFEVNTIITMGFPGYFLIVADFIRWAKAYRHERFPNGVPVGPGRGSGAGSLVAYSLGITDLDPLRYDLLFERFLNPERVSMPDFDVDFCQDGRELVIKYVRDNYGAQCVSQIATFGTMASKGVIRDVGRVMDFPYGLCDRLSKLIPVEGVKPVSLAKARELEPEINALANDEEGVPELLELAERLEDLTRNIGMHAGGVLIAPGQLTDFCPIYTADGSNPVSQLDKDDVEAIGLVKFDFLGLRTLTIIDWAVRYIKGLSSEVTGLSKTEGGADAQHSALGTQHFSIETIPLDDKPTYDKIFKTANTTAVFQFESRGMKDTLVKAKPDCLEDLIALNALYRPGPMDFIPDFINRKHGREKVIYPHPCLEKVLSTTYGIMVYQEQVMQAAQVAAGYSLGGADMLRRAMGKKKVEEMAKERAKFVEGAAKNNIEAGQANEIFDVMEKFAGYGFNKSHAAAYSLVAYQTAYLKCHHPAAFMASTMTSEMDNTDKVSFFYQDSLQQGLTILPPDVNSSNYRFAPVDEKTIAYGLGAIKGTGQAAIESISAVRKNGPFTDLFDFCRRVDKRIVNRRTIEALIRGGAFDAMNDHRHQMMASLDAALEAADQHARHANQNSLFGDDDGADLPVTMANVEPWSLREKLQQEKTALGFYLSGHPYQEYAEELAKFVKFKLADVTPQMAGAGRSHNNYGEGGGGGGRRNPGVQVVLAGIVSSIRILQTRRGRMAAVTLDDGSAQLELTVFNDVYEGSKQWIREDELLVVRGKAGFDEYSGGMRVSGEELFNFASARSVFAKCLDVAVTDAAGVSSARLQQLLMPYRDGCCPVLLHYRNSQASVQLKLGEDWKVTLHDDLLNSLNGELGRQNIRITY</sequence>
<dbReference type="CDD" id="cd07433">
    <property type="entry name" value="PHP_PolIIIA_DnaE1"/>
    <property type="match status" value="1"/>
</dbReference>
<dbReference type="InterPro" id="IPR040982">
    <property type="entry name" value="DNA_pol3_finger"/>
</dbReference>
<evidence type="ECO:0000313" key="12">
    <source>
        <dbReference type="Proteomes" id="UP000033070"/>
    </source>
</evidence>
<dbReference type="InterPro" id="IPR003141">
    <property type="entry name" value="Pol/His_phosphatase_N"/>
</dbReference>
<dbReference type="Pfam" id="PF14579">
    <property type="entry name" value="HHH_6"/>
    <property type="match status" value="1"/>
</dbReference>
<dbReference type="InterPro" id="IPR049821">
    <property type="entry name" value="PolIIIA_DnaE1_PHP"/>
</dbReference>
<dbReference type="GO" id="GO:0008408">
    <property type="term" value="F:3'-5' exonuclease activity"/>
    <property type="evidence" value="ECO:0007669"/>
    <property type="project" value="InterPro"/>
</dbReference>
<dbReference type="InterPro" id="IPR029460">
    <property type="entry name" value="DNAPol_HHH"/>
</dbReference>
<dbReference type="GO" id="GO:0003676">
    <property type="term" value="F:nucleic acid binding"/>
    <property type="evidence" value="ECO:0007669"/>
    <property type="project" value="InterPro"/>
</dbReference>
<dbReference type="GO" id="GO:0005737">
    <property type="term" value="C:cytoplasm"/>
    <property type="evidence" value="ECO:0007669"/>
    <property type="project" value="UniProtKB-SubCell"/>
</dbReference>
<dbReference type="InterPro" id="IPR016195">
    <property type="entry name" value="Pol/histidinol_Pase-like"/>
</dbReference>
<proteinExistence type="predicted"/>
<dbReference type="STRING" id="1188319.OYT1_00812"/>
<keyword evidence="7" id="KW-0235">DNA replication</keyword>
<comment type="catalytic activity">
    <reaction evidence="9">
        <text>DNA(n) + a 2'-deoxyribonucleoside 5'-triphosphate = DNA(n+1) + diphosphate</text>
        <dbReference type="Rhea" id="RHEA:22508"/>
        <dbReference type="Rhea" id="RHEA-COMP:17339"/>
        <dbReference type="Rhea" id="RHEA-COMP:17340"/>
        <dbReference type="ChEBI" id="CHEBI:33019"/>
        <dbReference type="ChEBI" id="CHEBI:61560"/>
        <dbReference type="ChEBI" id="CHEBI:173112"/>
        <dbReference type="EC" id="2.7.7.7"/>
    </reaction>
</comment>
<dbReference type="InterPro" id="IPR048472">
    <property type="entry name" value="DNA_pol_IIIA_C"/>
</dbReference>
<dbReference type="Pfam" id="PF07733">
    <property type="entry name" value="DNA_pol3_alpha"/>
    <property type="match status" value="1"/>
</dbReference>
<evidence type="ECO:0000256" key="4">
    <source>
        <dbReference type="ARBA" id="ARBA00022490"/>
    </source>
</evidence>
<reference evidence="11 12" key="1">
    <citation type="submission" date="2018-06" db="EMBL/GenBank/DDBJ databases">
        <title>OYT1 Genome Sequencing.</title>
        <authorList>
            <person name="Kato S."/>
            <person name="Itoh T."/>
            <person name="Ohkuma M."/>
        </authorList>
    </citation>
    <scope>NUCLEOTIDE SEQUENCE [LARGE SCALE GENOMIC DNA]</scope>
    <source>
        <strain evidence="11 12">OYT1</strain>
    </source>
</reference>
<dbReference type="Gene3D" id="2.40.50.140">
    <property type="entry name" value="Nucleic acid-binding proteins"/>
    <property type="match status" value="1"/>
</dbReference>
<evidence type="ECO:0000256" key="9">
    <source>
        <dbReference type="ARBA" id="ARBA00049244"/>
    </source>
</evidence>
<dbReference type="InterPro" id="IPR041931">
    <property type="entry name" value="DNA_pol3_alpha_thumb_dom"/>
</dbReference>
<keyword evidence="12" id="KW-1185">Reference proteome</keyword>
<keyword evidence="5" id="KW-0808">Transferase</keyword>
<feature type="domain" description="Polymerase/histidinol phosphatase N-terminal" evidence="10">
    <location>
        <begin position="7"/>
        <end position="92"/>
    </location>
</feature>
<dbReference type="InterPro" id="IPR004013">
    <property type="entry name" value="PHP_dom"/>
</dbReference>
<evidence type="ECO:0000256" key="1">
    <source>
        <dbReference type="ARBA" id="ARBA00004496"/>
    </source>
</evidence>
<dbReference type="Pfam" id="PF20914">
    <property type="entry name" value="DNA_pol_IIIA_C"/>
    <property type="match status" value="1"/>
</dbReference>
<dbReference type="AlphaFoldDB" id="A0A2Z6GCK6"/>
<dbReference type="InterPro" id="IPR004805">
    <property type="entry name" value="DnaE2/DnaE/PolC"/>
</dbReference>
<dbReference type="NCBIfam" id="NF004226">
    <property type="entry name" value="PRK05673.1"/>
    <property type="match status" value="1"/>
</dbReference>
<dbReference type="Pfam" id="PF17657">
    <property type="entry name" value="DNA_pol3_finger"/>
    <property type="match status" value="1"/>
</dbReference>
<evidence type="ECO:0000256" key="3">
    <source>
        <dbReference type="ARBA" id="ARBA00019114"/>
    </source>
</evidence>
<dbReference type="PANTHER" id="PTHR32294">
    <property type="entry name" value="DNA POLYMERASE III SUBUNIT ALPHA"/>
    <property type="match status" value="1"/>
</dbReference>
<dbReference type="InterPro" id="IPR011708">
    <property type="entry name" value="DNA_pol3_alpha_NTPase_dom"/>
</dbReference>
<comment type="subcellular location">
    <subcellularLocation>
        <location evidence="1">Cytoplasm</location>
    </subcellularLocation>
</comment>
<protein>
    <recommendedName>
        <fullName evidence="3">DNA polymerase III subunit alpha</fullName>
        <ecNumber evidence="2">2.7.7.7</ecNumber>
    </recommendedName>
</protein>
<dbReference type="OrthoDB" id="9803237at2"/>
<dbReference type="InterPro" id="IPR004365">
    <property type="entry name" value="NA-bd_OB_tRNA"/>
</dbReference>